<dbReference type="AlphaFoldDB" id="Q0FI64"/>
<dbReference type="InterPro" id="IPR029149">
    <property type="entry name" value="Creatin/AminoP/Spt16_N"/>
</dbReference>
<dbReference type="eggNOG" id="COG0006">
    <property type="taxonomic scope" value="Bacteria"/>
</dbReference>
<gene>
    <name evidence="3" type="ORF">R2601_12046</name>
</gene>
<dbReference type="GO" id="GO:0004177">
    <property type="term" value="F:aminopeptidase activity"/>
    <property type="evidence" value="ECO:0007669"/>
    <property type="project" value="UniProtKB-KW"/>
</dbReference>
<protein>
    <submittedName>
        <fullName evidence="3">Xaa-Pro aminopeptidase</fullName>
    </submittedName>
</protein>
<dbReference type="InterPro" id="IPR000994">
    <property type="entry name" value="Pept_M24"/>
</dbReference>
<dbReference type="Gene3D" id="3.40.350.10">
    <property type="entry name" value="Creatinase/prolidase N-terminal domain"/>
    <property type="match status" value="1"/>
</dbReference>
<keyword evidence="3" id="KW-0378">Hydrolase</keyword>
<dbReference type="InterPro" id="IPR036005">
    <property type="entry name" value="Creatinase/aminopeptidase-like"/>
</dbReference>
<dbReference type="SUPFAM" id="SSF53092">
    <property type="entry name" value="Creatinase/prolidase N-terminal domain"/>
    <property type="match status" value="1"/>
</dbReference>
<reference evidence="3 4" key="1">
    <citation type="journal article" date="2010" name="J. Bacteriol.">
        <title>Genome sequences of Pelagibaca bermudensis HTCC2601T and Maritimibacter alkaliphilus HTCC2654T, the type strains of two marine Roseobacter genera.</title>
        <authorList>
            <person name="Thrash J.C."/>
            <person name="Cho J.C."/>
            <person name="Ferriera S."/>
            <person name="Johnson J."/>
            <person name="Vergin K.L."/>
            <person name="Giovannoni S.J."/>
        </authorList>
    </citation>
    <scope>NUCLEOTIDE SEQUENCE [LARGE SCALE GENOMIC DNA]</scope>
    <source>
        <strain evidence="4">DSM 26914 / JCM 13377 / KCTC 12554 / HTCC2601</strain>
    </source>
</reference>
<feature type="domain" description="Peptidase M24" evidence="1">
    <location>
        <begin position="192"/>
        <end position="401"/>
    </location>
</feature>
<keyword evidence="3" id="KW-0031">Aminopeptidase</keyword>
<feature type="domain" description="Creatinase N-terminal" evidence="2">
    <location>
        <begin position="40"/>
        <end position="185"/>
    </location>
</feature>
<dbReference type="HOGENOM" id="CLU_017266_3_1_5"/>
<dbReference type="InterPro" id="IPR050659">
    <property type="entry name" value="Peptidase_M24B"/>
</dbReference>
<dbReference type="CDD" id="cd01066">
    <property type="entry name" value="APP_MetAP"/>
    <property type="match status" value="1"/>
</dbReference>
<dbReference type="Pfam" id="PF01321">
    <property type="entry name" value="Creatinase_N"/>
    <property type="match status" value="1"/>
</dbReference>
<comment type="caution">
    <text evidence="3">The sequence shown here is derived from an EMBL/GenBank/DDBJ whole genome shotgun (WGS) entry which is preliminary data.</text>
</comment>
<name>Q0FI64_SALBH</name>
<keyword evidence="4" id="KW-1185">Reference proteome</keyword>
<keyword evidence="3" id="KW-0645">Protease</keyword>
<proteinExistence type="predicted"/>
<dbReference type="SUPFAM" id="SSF55920">
    <property type="entry name" value="Creatinase/aminopeptidase"/>
    <property type="match status" value="1"/>
</dbReference>
<accession>Q0FI64</accession>
<dbReference type="PANTHER" id="PTHR46112">
    <property type="entry name" value="AMINOPEPTIDASE"/>
    <property type="match status" value="1"/>
</dbReference>
<evidence type="ECO:0000313" key="4">
    <source>
        <dbReference type="Proteomes" id="UP000006230"/>
    </source>
</evidence>
<evidence type="ECO:0000313" key="3">
    <source>
        <dbReference type="EMBL" id="EAU43893.1"/>
    </source>
</evidence>
<sequence>MYKNEKSVDIVALARLSGRAHRQPETPMNLLFDHDEYRARVARTQAAMRIRGIDVLLVSNPANQFYLTGYDGWSFYTPQMVVVSVDAEEPFWFGRKMDAVGAKFTAYLREENVIPYPDKYVGSDELHPMDYLVELLKEKGWHKGRIAAEQDDYYYTAKWNRILVQGLGQGEFDDGFLVVNRVRMVKSLRELEYMSQAGQIATLAMDSARQLCKPGVRQCDVMAELYRVTTSGTPEFGGTFPCKPPNAMVGEIASAPHLSWTDAPLEEGEVFYIEMGGIRHRYHAPLSRCVYVGDPPAELVETTKVIREGLEAALDVVKPGVECQEMAHAWEAVIRRHGIEKDSRIGYPVGIGFPPTWGELTCSLRAGDTTVMEENMTFHCIPALWLEKYGLVVSETFAVTEGGAQCFASCPRDLLTA</sequence>
<dbReference type="Pfam" id="PF00557">
    <property type="entry name" value="Peptidase_M24"/>
    <property type="match status" value="1"/>
</dbReference>
<evidence type="ECO:0000259" key="2">
    <source>
        <dbReference type="Pfam" id="PF01321"/>
    </source>
</evidence>
<dbReference type="PANTHER" id="PTHR46112:SF2">
    <property type="entry name" value="XAA-PRO AMINOPEPTIDASE P-RELATED"/>
    <property type="match status" value="1"/>
</dbReference>
<dbReference type="STRING" id="314265.R2601_12046"/>
<evidence type="ECO:0000259" key="1">
    <source>
        <dbReference type="Pfam" id="PF00557"/>
    </source>
</evidence>
<dbReference type="Proteomes" id="UP000006230">
    <property type="component" value="Unassembled WGS sequence"/>
</dbReference>
<dbReference type="InterPro" id="IPR000587">
    <property type="entry name" value="Creatinase_N"/>
</dbReference>
<dbReference type="Gene3D" id="3.90.230.10">
    <property type="entry name" value="Creatinase/methionine aminopeptidase superfamily"/>
    <property type="match status" value="1"/>
</dbReference>
<dbReference type="EMBL" id="AATQ01000062">
    <property type="protein sequence ID" value="EAU43893.1"/>
    <property type="molecule type" value="Genomic_DNA"/>
</dbReference>
<organism evidence="3 4">
    <name type="scientific">Salipiger bermudensis (strain DSM 26914 / JCM 13377 / KCTC 12554 / HTCC2601)</name>
    <name type="common">Pelagibaca bermudensis</name>
    <dbReference type="NCBI Taxonomy" id="314265"/>
    <lineage>
        <taxon>Bacteria</taxon>
        <taxon>Pseudomonadati</taxon>
        <taxon>Pseudomonadota</taxon>
        <taxon>Alphaproteobacteria</taxon>
        <taxon>Rhodobacterales</taxon>
        <taxon>Roseobacteraceae</taxon>
        <taxon>Salipiger</taxon>
    </lineage>
</organism>